<evidence type="ECO:0000313" key="1">
    <source>
        <dbReference type="EMBL" id="MCZ0860278.1"/>
    </source>
</evidence>
<keyword evidence="2" id="KW-1185">Reference proteome</keyword>
<protein>
    <submittedName>
        <fullName evidence="1">Uncharacterized protein</fullName>
    </submittedName>
</protein>
<proteinExistence type="predicted"/>
<accession>A0ABT4IEW5</accession>
<reference evidence="1" key="1">
    <citation type="submission" date="2022-12" db="EMBL/GenBank/DDBJ databases">
        <title>Isolation and characterisation of novel Methanocorpusculum spp. from native Australian herbivores indicates the genus is ancestrally host-associated.</title>
        <authorList>
            <person name="Volmer J.G."/>
            <person name="Soo R.M."/>
            <person name="Evans P.N."/>
            <person name="Hoedt E.C."/>
            <person name="Astorga Alsina A.L."/>
            <person name="Woodcroft B.J."/>
            <person name="Tyson G.W."/>
            <person name="Hugenholtz P."/>
            <person name="Morrison M."/>
        </authorList>
    </citation>
    <scope>NUCLEOTIDE SEQUENCE</scope>
    <source>
        <strain evidence="1">MG</strain>
    </source>
</reference>
<dbReference type="EMBL" id="JAPTGB010000005">
    <property type="protein sequence ID" value="MCZ0860278.1"/>
    <property type="molecule type" value="Genomic_DNA"/>
</dbReference>
<dbReference type="Proteomes" id="UP001141422">
    <property type="component" value="Unassembled WGS sequence"/>
</dbReference>
<dbReference type="RefSeq" id="WP_268924499.1">
    <property type="nucleotide sequence ID" value="NZ_JAPTGB010000005.1"/>
</dbReference>
<name>A0ABT4IEW5_9EURY</name>
<organism evidence="1 2">
    <name type="scientific">Methanocorpusculum petauri</name>
    <dbReference type="NCBI Taxonomy" id="3002863"/>
    <lineage>
        <taxon>Archaea</taxon>
        <taxon>Methanobacteriati</taxon>
        <taxon>Methanobacteriota</taxon>
        <taxon>Stenosarchaea group</taxon>
        <taxon>Methanomicrobia</taxon>
        <taxon>Methanomicrobiales</taxon>
        <taxon>Methanocorpusculaceae</taxon>
        <taxon>Methanocorpusculum</taxon>
    </lineage>
</organism>
<comment type="caution">
    <text evidence="1">The sequence shown here is derived from an EMBL/GenBank/DDBJ whole genome shotgun (WGS) entry which is preliminary data.</text>
</comment>
<evidence type="ECO:0000313" key="2">
    <source>
        <dbReference type="Proteomes" id="UP001141422"/>
    </source>
</evidence>
<gene>
    <name evidence="1" type="ORF">O0S10_03400</name>
</gene>
<sequence length="306" mass="33633">MTLEEKITFYSREDAAEFQKYLKEKDCSARISVEHIFSGTPYFEGTISAFEELISKLLAKEEDSELAQIKTDLLNREKTLAEFFSTHKVGDTLTDATPAQLLAQLESIDANSDDDIQKTATEKFVNSLMILGTLEDNELLKVEGETPEYTLTGVKDPKELRVMYAYADLGGISPEDLDGTGITSHIRTSSTTGYVVTTGSEIVLAQGIDDLGDFLDHLDVDDDEAGRFVDAIFFKQALIAKIHELVAGGITTEAELLEAFEAPAFPLGETEDVISFDLSADYLAGVINDLRKQGFLKGRDGKIKSC</sequence>